<gene>
    <name evidence="1" type="ORF">PENTCL1PPCAC_5659</name>
</gene>
<sequence length="64" mass="6949">TATIDIATKTYDLFEKLLKVMIEMRQDSLTLADQFDKAAITAGAYGKSMQNVEAGGVYAAVQCE</sequence>
<name>A0AAV5STG5_9BILA</name>
<keyword evidence="2" id="KW-1185">Reference proteome</keyword>
<evidence type="ECO:0000313" key="1">
    <source>
        <dbReference type="EMBL" id="GMS83484.1"/>
    </source>
</evidence>
<comment type="caution">
    <text evidence="1">The sequence shown here is derived from an EMBL/GenBank/DDBJ whole genome shotgun (WGS) entry which is preliminary data.</text>
</comment>
<dbReference type="AlphaFoldDB" id="A0AAV5STG5"/>
<evidence type="ECO:0000313" key="2">
    <source>
        <dbReference type="Proteomes" id="UP001432027"/>
    </source>
</evidence>
<accession>A0AAV5STG5</accession>
<organism evidence="1 2">
    <name type="scientific">Pristionchus entomophagus</name>
    <dbReference type="NCBI Taxonomy" id="358040"/>
    <lineage>
        <taxon>Eukaryota</taxon>
        <taxon>Metazoa</taxon>
        <taxon>Ecdysozoa</taxon>
        <taxon>Nematoda</taxon>
        <taxon>Chromadorea</taxon>
        <taxon>Rhabditida</taxon>
        <taxon>Rhabditina</taxon>
        <taxon>Diplogasteromorpha</taxon>
        <taxon>Diplogasteroidea</taxon>
        <taxon>Neodiplogasteridae</taxon>
        <taxon>Pristionchus</taxon>
    </lineage>
</organism>
<protein>
    <submittedName>
        <fullName evidence="1">Uncharacterized protein</fullName>
    </submittedName>
</protein>
<feature type="non-terminal residue" evidence="1">
    <location>
        <position position="1"/>
    </location>
</feature>
<reference evidence="1" key="1">
    <citation type="submission" date="2023-10" db="EMBL/GenBank/DDBJ databases">
        <title>Genome assembly of Pristionchus species.</title>
        <authorList>
            <person name="Yoshida K."/>
            <person name="Sommer R.J."/>
        </authorList>
    </citation>
    <scope>NUCLEOTIDE SEQUENCE</scope>
    <source>
        <strain evidence="1">RS0144</strain>
    </source>
</reference>
<dbReference type="EMBL" id="BTSX01000002">
    <property type="protein sequence ID" value="GMS83484.1"/>
    <property type="molecule type" value="Genomic_DNA"/>
</dbReference>
<dbReference type="Proteomes" id="UP001432027">
    <property type="component" value="Unassembled WGS sequence"/>
</dbReference>
<proteinExistence type="predicted"/>